<dbReference type="EMBL" id="JAUNZN010000014">
    <property type="protein sequence ID" value="KAK4812707.1"/>
    <property type="molecule type" value="Genomic_DNA"/>
</dbReference>
<comment type="caution">
    <text evidence="1">The sequence shown here is derived from an EMBL/GenBank/DDBJ whole genome shotgun (WGS) entry which is preliminary data.</text>
</comment>
<evidence type="ECO:0000313" key="1">
    <source>
        <dbReference type="EMBL" id="KAK4812707.1"/>
    </source>
</evidence>
<evidence type="ECO:0008006" key="3">
    <source>
        <dbReference type="Google" id="ProtNLM"/>
    </source>
</evidence>
<reference evidence="1 2" key="1">
    <citation type="journal article" date="2023" name="J. Hered.">
        <title>Chromosome-level genome of the wood stork (Mycteria americana) provides insight into avian chromosome evolution.</title>
        <authorList>
            <person name="Flamio R. Jr."/>
            <person name="Ramstad K.M."/>
        </authorList>
    </citation>
    <scope>NUCLEOTIDE SEQUENCE [LARGE SCALE GENOMIC DNA]</scope>
    <source>
        <strain evidence="1">JAX WOST 10</strain>
    </source>
</reference>
<keyword evidence="2" id="KW-1185">Reference proteome</keyword>
<gene>
    <name evidence="1" type="ORF">QYF61_015026</name>
</gene>
<protein>
    <recommendedName>
        <fullName evidence="3">Rna-directed dna polymerase from mobile element jockey-like</fullName>
    </recommendedName>
</protein>
<name>A0AAN7NC67_MYCAM</name>
<dbReference type="AlphaFoldDB" id="A0AAN7NC67"/>
<accession>A0AAN7NC67</accession>
<evidence type="ECO:0000313" key="2">
    <source>
        <dbReference type="Proteomes" id="UP001333110"/>
    </source>
</evidence>
<dbReference type="Proteomes" id="UP001333110">
    <property type="component" value="Unassembled WGS sequence"/>
</dbReference>
<organism evidence="1 2">
    <name type="scientific">Mycteria americana</name>
    <name type="common">Wood stork</name>
    <dbReference type="NCBI Taxonomy" id="33587"/>
    <lineage>
        <taxon>Eukaryota</taxon>
        <taxon>Metazoa</taxon>
        <taxon>Chordata</taxon>
        <taxon>Craniata</taxon>
        <taxon>Vertebrata</taxon>
        <taxon>Euteleostomi</taxon>
        <taxon>Archelosauria</taxon>
        <taxon>Archosauria</taxon>
        <taxon>Dinosauria</taxon>
        <taxon>Saurischia</taxon>
        <taxon>Theropoda</taxon>
        <taxon>Coelurosauria</taxon>
        <taxon>Aves</taxon>
        <taxon>Neognathae</taxon>
        <taxon>Neoaves</taxon>
        <taxon>Aequornithes</taxon>
        <taxon>Ciconiiformes</taxon>
        <taxon>Ciconiidae</taxon>
        <taxon>Mycteria</taxon>
    </lineage>
</organism>
<proteinExistence type="predicted"/>
<dbReference type="PANTHER" id="PTHR33332">
    <property type="entry name" value="REVERSE TRANSCRIPTASE DOMAIN-CONTAINING PROTEIN"/>
    <property type="match status" value="1"/>
</dbReference>
<sequence length="187" mass="20335">MSGLVAERRAVDIVYFNKLLKYGLDEQTTRWTEAGPPGWLISGTKSSWRAVTSGVPQGSLLGPVPVVFITDLDDGTGSTLSKFADDSDQGGVAETPEGRAAIQGDLARLEKWADGNLMKFNKKGKVLHLGKVSLIHQYVLGMHLECCFHLGSSLAKKDLGVLVDTRVDHEPTLCSCSKVCQWWPGLH</sequence>